<dbReference type="InterPro" id="IPR046371">
    <property type="entry name" value="Bcl-2_BH1-3"/>
</dbReference>
<dbReference type="Proteomes" id="UP000465112">
    <property type="component" value="Chromosome 22"/>
</dbReference>
<keyword evidence="7" id="KW-1133">Transmembrane helix</keyword>
<organism evidence="9 10">
    <name type="scientific">Perca fluviatilis</name>
    <name type="common">European perch</name>
    <dbReference type="NCBI Taxonomy" id="8168"/>
    <lineage>
        <taxon>Eukaryota</taxon>
        <taxon>Metazoa</taxon>
        <taxon>Chordata</taxon>
        <taxon>Craniata</taxon>
        <taxon>Vertebrata</taxon>
        <taxon>Euteleostomi</taxon>
        <taxon>Actinopterygii</taxon>
        <taxon>Neopterygii</taxon>
        <taxon>Teleostei</taxon>
        <taxon>Neoteleostei</taxon>
        <taxon>Acanthomorphata</taxon>
        <taxon>Eupercaria</taxon>
        <taxon>Perciformes</taxon>
        <taxon>Percoidei</taxon>
        <taxon>Percidae</taxon>
        <taxon>Percinae</taxon>
        <taxon>Perca</taxon>
    </lineage>
</organism>
<dbReference type="SMART" id="SM00337">
    <property type="entry name" value="BCL"/>
    <property type="match status" value="1"/>
</dbReference>
<dbReference type="SUPFAM" id="SSF56854">
    <property type="entry name" value="Bcl-2 inhibitors of programmed cell death"/>
    <property type="match status" value="1"/>
</dbReference>
<evidence type="ECO:0000313" key="9">
    <source>
        <dbReference type="EMBL" id="KAF1373376.1"/>
    </source>
</evidence>
<evidence type="ECO:0000256" key="2">
    <source>
        <dbReference type="ARBA" id="ARBA00009458"/>
    </source>
</evidence>
<protein>
    <recommendedName>
        <fullName evidence="8">Apoptosis regulator Bcl-2 family BH4 domain-containing protein</fullName>
    </recommendedName>
</protein>
<dbReference type="GO" id="GO:0042981">
    <property type="term" value="P:regulation of apoptotic process"/>
    <property type="evidence" value="ECO:0007669"/>
    <property type="project" value="InterPro"/>
</dbReference>
<evidence type="ECO:0000259" key="8">
    <source>
        <dbReference type="PROSITE" id="PS50063"/>
    </source>
</evidence>
<evidence type="ECO:0000256" key="7">
    <source>
        <dbReference type="SAM" id="Phobius"/>
    </source>
</evidence>
<keyword evidence="10" id="KW-1185">Reference proteome</keyword>
<dbReference type="Pfam" id="PF00452">
    <property type="entry name" value="Bcl-2"/>
    <property type="match status" value="1"/>
</dbReference>
<name>A0A6A5DVY9_PERFL</name>
<dbReference type="SMART" id="SM00265">
    <property type="entry name" value="BH4"/>
    <property type="match status" value="1"/>
</dbReference>
<sequence>MEGAMAATATFSSRDIVEDFLRYKLLSAGMDWRDRASGQRRRNAASSTSSRRSEGGMTSRRGVTPDDSQQDPCLAPSPLQVVLRSAGDELLRRYRGDLSAQVSVLLLCDGGQAARRRSLAAVSEELFRDGVNWGRIVAMMELGGALCTRVARSGGAWQPDDIAVWMEESLDSPPLQGWIHANGGWDAFVELYGEPRPPVSFWSLRTVIGLAVLGAAGITLGALFTHLIQSSQLHQPLTGKPGQQQTP</sequence>
<dbReference type="InterPro" id="IPR020726">
    <property type="entry name" value="Bcl2_BH2_motif_CS"/>
</dbReference>
<evidence type="ECO:0000256" key="6">
    <source>
        <dbReference type="SAM" id="MobiDB-lite"/>
    </source>
</evidence>
<dbReference type="Gene3D" id="1.10.437.10">
    <property type="entry name" value="Blc2-like"/>
    <property type="match status" value="1"/>
</dbReference>
<dbReference type="PANTHER" id="PTHR11256:SF11">
    <property type="entry name" value="APOPTOSIS REGULATOR BCL-2"/>
    <property type="match status" value="1"/>
</dbReference>
<keyword evidence="3 5" id="KW-0053">Apoptosis</keyword>
<evidence type="ECO:0000256" key="5">
    <source>
        <dbReference type="PROSITE-ProRule" id="PRU00025"/>
    </source>
</evidence>
<dbReference type="PROSITE" id="PS50063">
    <property type="entry name" value="BH4_2"/>
    <property type="match status" value="1"/>
</dbReference>
<dbReference type="OrthoDB" id="6021377at2759"/>
<dbReference type="PROSITE" id="PS01258">
    <property type="entry name" value="BH2"/>
    <property type="match status" value="1"/>
</dbReference>
<feature type="transmembrane region" description="Helical" evidence="7">
    <location>
        <begin position="202"/>
        <end position="224"/>
    </location>
</feature>
<keyword evidence="7" id="KW-0812">Transmembrane</keyword>
<dbReference type="CDD" id="cd06845">
    <property type="entry name" value="Bcl-2_like"/>
    <property type="match status" value="1"/>
</dbReference>
<dbReference type="GO" id="GO:0008630">
    <property type="term" value="P:intrinsic apoptotic signaling pathway in response to DNA damage"/>
    <property type="evidence" value="ECO:0007669"/>
    <property type="project" value="TreeGrafter"/>
</dbReference>
<feature type="compositionally biased region" description="Low complexity" evidence="6">
    <location>
        <begin position="44"/>
        <end position="61"/>
    </location>
</feature>
<comment type="subcellular location">
    <subcellularLocation>
        <location evidence="1">Membrane</location>
    </subcellularLocation>
</comment>
<dbReference type="InterPro" id="IPR003093">
    <property type="entry name" value="Bcl2_BH4"/>
</dbReference>
<dbReference type="GO" id="GO:0001836">
    <property type="term" value="P:release of cytochrome c from mitochondria"/>
    <property type="evidence" value="ECO:0007669"/>
    <property type="project" value="TreeGrafter"/>
</dbReference>
<comment type="similarity">
    <text evidence="2">Belongs to the Bcl-2 family.</text>
</comment>
<proteinExistence type="inferred from homology"/>
<keyword evidence="4 7" id="KW-0472">Membrane</keyword>
<evidence type="ECO:0000256" key="1">
    <source>
        <dbReference type="ARBA" id="ARBA00004370"/>
    </source>
</evidence>
<dbReference type="GO" id="GO:0051400">
    <property type="term" value="F:BH domain binding"/>
    <property type="evidence" value="ECO:0007669"/>
    <property type="project" value="TreeGrafter"/>
</dbReference>
<feature type="region of interest" description="Disordered" evidence="6">
    <location>
        <begin position="36"/>
        <end position="75"/>
    </location>
</feature>
<dbReference type="AlphaFoldDB" id="A0A6A5DVY9"/>
<feature type="short sequence motif" description="BH4" evidence="5">
    <location>
        <begin position="13"/>
        <end position="32"/>
    </location>
</feature>
<evidence type="ECO:0000256" key="4">
    <source>
        <dbReference type="ARBA" id="ARBA00023136"/>
    </source>
</evidence>
<dbReference type="PROSITE" id="PS50062">
    <property type="entry name" value="BCL2_FAMILY"/>
    <property type="match status" value="1"/>
</dbReference>
<gene>
    <name evidence="9" type="ORF">PFLUV_G00259920</name>
</gene>
<dbReference type="GO" id="GO:0005741">
    <property type="term" value="C:mitochondrial outer membrane"/>
    <property type="evidence" value="ECO:0007669"/>
    <property type="project" value="TreeGrafter"/>
</dbReference>
<dbReference type="InterPro" id="IPR002475">
    <property type="entry name" value="Bcl2-like"/>
</dbReference>
<reference evidence="9 10" key="1">
    <citation type="submission" date="2019-06" db="EMBL/GenBank/DDBJ databases">
        <title>A chromosome-scale genome assembly of the European perch, Perca fluviatilis.</title>
        <authorList>
            <person name="Roques C."/>
            <person name="Zahm M."/>
            <person name="Cabau C."/>
            <person name="Klopp C."/>
            <person name="Bouchez O."/>
            <person name="Donnadieu C."/>
            <person name="Kuhl H."/>
            <person name="Gislard M."/>
            <person name="Guendouz S."/>
            <person name="Journot L."/>
            <person name="Haffray P."/>
            <person name="Bestin A."/>
            <person name="Morvezen R."/>
            <person name="Feron R."/>
            <person name="Wen M."/>
            <person name="Jouanno E."/>
            <person name="Herpin A."/>
            <person name="Schartl M."/>
            <person name="Postlethwait J."/>
            <person name="Schaerlinger B."/>
            <person name="Chardard D."/>
            <person name="Lecocq T."/>
            <person name="Poncet C."/>
            <person name="Jaffrelo L."/>
            <person name="Lampietro C."/>
            <person name="Guiguen Y."/>
        </authorList>
    </citation>
    <scope>NUCLEOTIDE SEQUENCE [LARGE SCALE GENOMIC DNA]</scope>
    <source>
        <tissue evidence="9">Blood</tissue>
    </source>
</reference>
<dbReference type="GO" id="GO:0097192">
    <property type="term" value="P:extrinsic apoptotic signaling pathway in absence of ligand"/>
    <property type="evidence" value="ECO:0007669"/>
    <property type="project" value="TreeGrafter"/>
</dbReference>
<evidence type="ECO:0000313" key="10">
    <source>
        <dbReference type="Proteomes" id="UP000465112"/>
    </source>
</evidence>
<dbReference type="PANTHER" id="PTHR11256">
    <property type="entry name" value="BCL-2 RELATED"/>
    <property type="match status" value="1"/>
</dbReference>
<dbReference type="EMBL" id="VHII01000022">
    <property type="protein sequence ID" value="KAF1373376.1"/>
    <property type="molecule type" value="Genomic_DNA"/>
</dbReference>
<comment type="caution">
    <text evidence="9">The sequence shown here is derived from an EMBL/GenBank/DDBJ whole genome shotgun (WGS) entry which is preliminary data.</text>
</comment>
<dbReference type="PRINTS" id="PR01862">
    <property type="entry name" value="BCL2FAMILY"/>
</dbReference>
<dbReference type="InterPro" id="IPR036834">
    <property type="entry name" value="Bcl-2-like_sf"/>
</dbReference>
<accession>A0A6A5DVY9</accession>
<dbReference type="InterPro" id="IPR026298">
    <property type="entry name" value="Bcl-2_fam"/>
</dbReference>
<feature type="domain" description="Apoptosis regulator Bcl-2 family BH4" evidence="8">
    <location>
        <begin position="13"/>
        <end position="32"/>
    </location>
</feature>
<evidence type="ECO:0000256" key="3">
    <source>
        <dbReference type="ARBA" id="ARBA00022703"/>
    </source>
</evidence>